<feature type="transmembrane region" description="Helical" evidence="1">
    <location>
        <begin position="12"/>
        <end position="31"/>
    </location>
</feature>
<dbReference type="EMBL" id="CP019688">
    <property type="protein sequence ID" value="AQQ14487.1"/>
    <property type="molecule type" value="Genomic_DNA"/>
</dbReference>
<dbReference type="Proteomes" id="UP000217209">
    <property type="component" value="Chromosome"/>
</dbReference>
<name>A0A1Q2HUG4_9CORY</name>
<sequence length="241" mass="25782">MKLFLSSYKPSLFAGVYLATIIAVPLGRFWAGAGYDWTLLGGIMLVVLFTAAAAEWRAYDQLGTSFNAWMNSAASTALFAAIPLAGAATVSAAYHQLRTPYYKYGDPFLVTNNQPVQHVNTHEEMYWVDAAGQDLTTVALTLSTTALLYLVACFAGTALGLAATSHRIAATVLGVVAAGIGYAFTYKLVHQAYTHYDFETGAVWVTESANVAAEIAAIIVAALVVTGFATFLITRTPRFVK</sequence>
<organism evidence="2 3">
    <name type="scientific">Corynebacterium glaucum</name>
    <dbReference type="NCBI Taxonomy" id="187491"/>
    <lineage>
        <taxon>Bacteria</taxon>
        <taxon>Bacillati</taxon>
        <taxon>Actinomycetota</taxon>
        <taxon>Actinomycetes</taxon>
        <taxon>Mycobacteriales</taxon>
        <taxon>Corynebacteriaceae</taxon>
        <taxon>Corynebacterium</taxon>
    </lineage>
</organism>
<accession>A0A1Q2HUG4</accession>
<dbReference type="KEGG" id="cgv:CGLAU_02510"/>
<evidence type="ECO:0008006" key="4">
    <source>
        <dbReference type="Google" id="ProtNLM"/>
    </source>
</evidence>
<keyword evidence="1" id="KW-1133">Transmembrane helix</keyword>
<dbReference type="OrthoDB" id="4425547at2"/>
<gene>
    <name evidence="2" type="ORF">CGLAU_02510</name>
</gene>
<feature type="transmembrane region" description="Helical" evidence="1">
    <location>
        <begin position="37"/>
        <end position="56"/>
    </location>
</feature>
<evidence type="ECO:0000313" key="3">
    <source>
        <dbReference type="Proteomes" id="UP000217209"/>
    </source>
</evidence>
<proteinExistence type="predicted"/>
<feature type="transmembrane region" description="Helical" evidence="1">
    <location>
        <begin position="68"/>
        <end position="94"/>
    </location>
</feature>
<reference evidence="2 3" key="1">
    <citation type="submission" date="2016-12" db="EMBL/GenBank/DDBJ databases">
        <authorList>
            <person name="Song W.-J."/>
            <person name="Kurnit D.M."/>
        </authorList>
    </citation>
    <scope>NUCLEOTIDE SEQUENCE [LARGE SCALE GENOMIC DNA]</scope>
    <source>
        <strain evidence="2 3">DSM 30827</strain>
    </source>
</reference>
<keyword evidence="1" id="KW-0472">Membrane</keyword>
<keyword evidence="3" id="KW-1185">Reference proteome</keyword>
<dbReference type="RefSeq" id="WP_095659328.1">
    <property type="nucleotide sequence ID" value="NZ_CP019688.1"/>
</dbReference>
<evidence type="ECO:0000256" key="1">
    <source>
        <dbReference type="SAM" id="Phobius"/>
    </source>
</evidence>
<keyword evidence="1" id="KW-0812">Transmembrane</keyword>
<feature type="transmembrane region" description="Helical" evidence="1">
    <location>
        <begin position="209"/>
        <end position="233"/>
    </location>
</feature>
<dbReference type="AlphaFoldDB" id="A0A1Q2HUG4"/>
<feature type="transmembrane region" description="Helical" evidence="1">
    <location>
        <begin position="168"/>
        <end position="189"/>
    </location>
</feature>
<protein>
    <recommendedName>
        <fullName evidence="4">ABC-2 family transporter protein</fullName>
    </recommendedName>
</protein>
<evidence type="ECO:0000313" key="2">
    <source>
        <dbReference type="EMBL" id="AQQ14487.1"/>
    </source>
</evidence>
<feature type="transmembrane region" description="Helical" evidence="1">
    <location>
        <begin position="135"/>
        <end position="161"/>
    </location>
</feature>